<keyword evidence="2" id="KW-0597">Phosphoprotein</keyword>
<proteinExistence type="predicted"/>
<evidence type="ECO:0000313" key="7">
    <source>
        <dbReference type="EMBL" id="OAN37841.1"/>
    </source>
</evidence>
<dbReference type="InterPro" id="IPR001227">
    <property type="entry name" value="Ac_transferase_dom_sf"/>
</dbReference>
<dbReference type="PANTHER" id="PTHR43775:SF37">
    <property type="entry name" value="SI:DKEY-61P9.11"/>
    <property type="match status" value="1"/>
</dbReference>
<dbReference type="InterPro" id="IPR006162">
    <property type="entry name" value="Ppantetheine_attach_site"/>
</dbReference>
<dbReference type="PANTHER" id="PTHR43775">
    <property type="entry name" value="FATTY ACID SYNTHASE"/>
    <property type="match status" value="1"/>
</dbReference>
<evidence type="ECO:0000256" key="4">
    <source>
        <dbReference type="ARBA" id="ARBA00022857"/>
    </source>
</evidence>
<dbReference type="SUPFAM" id="SSF55048">
    <property type="entry name" value="Probable ACP-binding domain of malonyl-CoA ACP transacylase"/>
    <property type="match status" value="1"/>
</dbReference>
<dbReference type="GO" id="GO:0004312">
    <property type="term" value="F:fatty acid synthase activity"/>
    <property type="evidence" value="ECO:0007669"/>
    <property type="project" value="TreeGrafter"/>
</dbReference>
<dbReference type="OrthoDB" id="9778690at2"/>
<dbReference type="InterPro" id="IPR050091">
    <property type="entry name" value="PKS_NRPS_Biosynth_Enz"/>
</dbReference>
<organism evidence="7 8">
    <name type="scientific">Mycolicibacterium iranicum</name>
    <name type="common">Mycobacterium iranicum</name>
    <dbReference type="NCBI Taxonomy" id="912594"/>
    <lineage>
        <taxon>Bacteria</taxon>
        <taxon>Bacillati</taxon>
        <taxon>Actinomycetota</taxon>
        <taxon>Actinomycetes</taxon>
        <taxon>Mycobacteriales</taxon>
        <taxon>Mycobacteriaceae</taxon>
        <taxon>Mycolicibacterium</taxon>
    </lineage>
</organism>
<dbReference type="PROSITE" id="PS50075">
    <property type="entry name" value="CARRIER"/>
    <property type="match status" value="1"/>
</dbReference>
<keyword evidence="5" id="KW-0511">Multifunctional enzyme</keyword>
<dbReference type="Gene3D" id="3.40.50.720">
    <property type="entry name" value="NAD(P)-binding Rossmann-like Domain"/>
    <property type="match status" value="1"/>
</dbReference>
<dbReference type="GO" id="GO:0031177">
    <property type="term" value="F:phosphopantetheine binding"/>
    <property type="evidence" value="ECO:0007669"/>
    <property type="project" value="InterPro"/>
</dbReference>
<dbReference type="EMBL" id="LWCS01000024">
    <property type="protein sequence ID" value="OAN37841.1"/>
    <property type="molecule type" value="Genomic_DNA"/>
</dbReference>
<dbReference type="InterPro" id="IPR057326">
    <property type="entry name" value="KR_dom"/>
</dbReference>
<dbReference type="RefSeq" id="WP_064282273.1">
    <property type="nucleotide sequence ID" value="NZ_LWCS01000024.1"/>
</dbReference>
<dbReference type="InterPro" id="IPR036291">
    <property type="entry name" value="NAD(P)-bd_dom_sf"/>
</dbReference>
<dbReference type="InterPro" id="IPR016035">
    <property type="entry name" value="Acyl_Trfase/lysoPLipase"/>
</dbReference>
<dbReference type="SMART" id="SM00822">
    <property type="entry name" value="PKS_KR"/>
    <property type="match status" value="1"/>
</dbReference>
<keyword evidence="4" id="KW-0521">NADP</keyword>
<dbReference type="PROSITE" id="PS00012">
    <property type="entry name" value="PHOSPHOPANTETHEINE"/>
    <property type="match status" value="1"/>
</dbReference>
<comment type="caution">
    <text evidence="7">The sequence shown here is derived from an EMBL/GenBank/DDBJ whole genome shotgun (WGS) entry which is preliminary data.</text>
</comment>
<protein>
    <submittedName>
        <fullName evidence="7">Polyketide synthase</fullName>
    </submittedName>
</protein>
<evidence type="ECO:0000313" key="8">
    <source>
        <dbReference type="Proteomes" id="UP000078396"/>
    </source>
</evidence>
<dbReference type="STRING" id="912594.AWC12_11075"/>
<dbReference type="InterPro" id="IPR014043">
    <property type="entry name" value="Acyl_transferase_dom"/>
</dbReference>
<dbReference type="InterPro" id="IPR009081">
    <property type="entry name" value="PP-bd_ACP"/>
</dbReference>
<evidence type="ECO:0000256" key="5">
    <source>
        <dbReference type="ARBA" id="ARBA00023268"/>
    </source>
</evidence>
<dbReference type="Pfam" id="PF00550">
    <property type="entry name" value="PP-binding"/>
    <property type="match status" value="1"/>
</dbReference>
<keyword evidence="1" id="KW-0596">Phosphopantetheine</keyword>
<evidence type="ECO:0000256" key="2">
    <source>
        <dbReference type="ARBA" id="ARBA00022553"/>
    </source>
</evidence>
<evidence type="ECO:0000256" key="1">
    <source>
        <dbReference type="ARBA" id="ARBA00022450"/>
    </source>
</evidence>
<dbReference type="Gene3D" id="1.10.1200.10">
    <property type="entry name" value="ACP-like"/>
    <property type="match status" value="1"/>
</dbReference>
<evidence type="ECO:0000259" key="6">
    <source>
        <dbReference type="PROSITE" id="PS50075"/>
    </source>
</evidence>
<dbReference type="SUPFAM" id="SSF51735">
    <property type="entry name" value="NAD(P)-binding Rossmann-fold domains"/>
    <property type="match status" value="2"/>
</dbReference>
<dbReference type="Gene3D" id="3.40.366.10">
    <property type="entry name" value="Malonyl-Coenzyme A Acyl Carrier Protein, domain 2"/>
    <property type="match status" value="1"/>
</dbReference>
<sequence>MSSGALPDGRVAIPLSSHADDLVAEDARAILEFHQRTNCAPDRIAAHVVATRRLRRHRTVVRAGGAGELAEALRAVADGREHPLVARSSRRGTGRTAFVFAGQGSQWPSMGAESYERLPAYRAEADRLDAAFRAAGLPSPLRFLTRAADSLSVSQFELQSSQFVHSVALAAVWRAYGVLPDLTIGHSLGEVAAAYVAATITLGDAVAVLAARSDAIQSIPGDHGVAVLGLKSEEAEEVIAATDGWLELSGVNSLATVAVSGERAAVEALVAAVRGRGQFARQLAMSFPAHTTAMEARRDSFAAALPDSVFADSPVHFIGSATGTVVDPGTPFRTYWYANLRNMIRFDHAVQSAIRAGADTYIEMSAHPSLLIAIEDGLERAGGGEAAVLLGSGHRDRPVTDTLAENIAAAAAADPTYRWADLLTGDLPPLRGFPGAPMRAEHLWAAAEPLPAIAGITVTAETWRPRRVTPWVHPKTVAVVGMRTAATLVADLRDAVAQHPGATLTAAAGAEVVIAVAPTSEQSDVLAAIGALARGVDQGMLDYAGSLGPRCRDVWLLTAGAEQVLAHDPVPDLAQAALAAMHRSIGFEHPDQNFHHLDLPAAGLVPDLAAAIDVMLGQTGELALRGPDGLYARALGDDAPPAPPWPLGSGVLDNVVITGGSGAIGLTYARYLAARGAKRMVLLSRRGVDQSRLGGIAAEIVAPAFDISDPAQLATAASRHAEGEATLVVHAAGTASFANRVNIVGADVTEMAAGKIAGLDALTDIWPIRHDARILLCSSVTGVWGGKGVGGYAAANRMLDVMAARLRAAGRNCTAVRWGLWEGSGIVDAAEIARVERAGLRQMNPEAAVETSLYDYPTDPLVLSADPDRIRMFFGGDEQLTAVASPTGGTGLPTDAPAAVRSQLAAVLNVDAAALDLDSSLFDLGVDSLLALDLRKRLKRLTGRTVPLASLLGGITGTDLIADLSEKVDTASD</sequence>
<gene>
    <name evidence="7" type="ORF">A4X20_20970</name>
</gene>
<dbReference type="Proteomes" id="UP000078396">
    <property type="component" value="Unassembled WGS sequence"/>
</dbReference>
<dbReference type="InterPro" id="IPR020806">
    <property type="entry name" value="PKS_PP-bd"/>
</dbReference>
<dbReference type="Gene3D" id="3.30.70.3290">
    <property type="match status" value="1"/>
</dbReference>
<accession>A0A178LVN9</accession>
<dbReference type="Pfam" id="PF00698">
    <property type="entry name" value="Acyl_transf_1"/>
    <property type="match status" value="1"/>
</dbReference>
<dbReference type="AlphaFoldDB" id="A0A178LVN9"/>
<dbReference type="GO" id="GO:0006633">
    <property type="term" value="P:fatty acid biosynthetic process"/>
    <property type="evidence" value="ECO:0007669"/>
    <property type="project" value="TreeGrafter"/>
</dbReference>
<reference evidence="7 8" key="1">
    <citation type="submission" date="2016-04" db="EMBL/GenBank/DDBJ databases">
        <title>Draft Genome Sequences of Staphylococcus capitis Strain H36, S. capitis Strain H65, S. cohnii Strain H62, S. hominis Strain H69, Mycobacterium iranicum Strain H39, Plantibacter sp. Strain H53, Pseudomonas oryzihabitans Strain H72, and Microbacterium sp. Strain H83, isolated from residential settings.</title>
        <authorList>
            <person name="Lymperopoulou D."/>
            <person name="Adams R.I."/>
            <person name="Lindow S."/>
            <person name="Coil D.A."/>
            <person name="Jospin G."/>
            <person name="Eisen J.A."/>
        </authorList>
    </citation>
    <scope>NUCLEOTIDE SEQUENCE [LARGE SCALE GENOMIC DNA]</scope>
    <source>
        <strain evidence="7 8">H39</strain>
    </source>
</reference>
<feature type="domain" description="Carrier" evidence="6">
    <location>
        <begin position="894"/>
        <end position="972"/>
    </location>
</feature>
<dbReference type="InterPro" id="IPR016036">
    <property type="entry name" value="Malonyl_transacylase_ACP-bd"/>
</dbReference>
<dbReference type="InterPro" id="IPR036736">
    <property type="entry name" value="ACP-like_sf"/>
</dbReference>
<dbReference type="SUPFAM" id="SSF52151">
    <property type="entry name" value="FabD/lysophospholipase-like"/>
    <property type="match status" value="1"/>
</dbReference>
<dbReference type="Pfam" id="PF08659">
    <property type="entry name" value="KR"/>
    <property type="match status" value="1"/>
</dbReference>
<dbReference type="SMART" id="SM00827">
    <property type="entry name" value="PKS_AT"/>
    <property type="match status" value="1"/>
</dbReference>
<evidence type="ECO:0000256" key="3">
    <source>
        <dbReference type="ARBA" id="ARBA00022679"/>
    </source>
</evidence>
<dbReference type="NCBIfam" id="NF037940">
    <property type="entry name" value="PKS_MbtD"/>
    <property type="match status" value="1"/>
</dbReference>
<keyword evidence="3" id="KW-0808">Transferase</keyword>
<dbReference type="SUPFAM" id="SSF47336">
    <property type="entry name" value="ACP-like"/>
    <property type="match status" value="1"/>
</dbReference>
<dbReference type="SMART" id="SM00823">
    <property type="entry name" value="PKS_PP"/>
    <property type="match status" value="1"/>
</dbReference>
<name>A0A178LVN9_MYCIR</name>
<dbReference type="CDD" id="cd05274">
    <property type="entry name" value="KR_FAS_SDR_x"/>
    <property type="match status" value="1"/>
</dbReference>
<dbReference type="InterPro" id="IPR013968">
    <property type="entry name" value="PKS_KR"/>
</dbReference>